<sequence length="557" mass="63547">MEKLYSRLNRDKHGGQEIRLFSLFPGTSNSHIRGRLFKIGTEHIVRDSPEVNYEALSYVWGDEEDQDPIFVNDILFKVTRNLHAALSLLRLCDRERVLWIDAICINQMDCDERGHQVSLMREIYESASQVLVWFGEAGMHGSDGMKELASLLNAKPPHPTALYFFTEGFSQSFRDILTRAWWSRVWVIQEAAVARRLIFLCGPHSLDLPNRPEELSELADALSNALSGVEALSIKGVCREHLLGLILNQRDRALGTKSRLQNLVYNYLRCDCSDPRDRVFALLGLSRTYDSIRNPPDYSTTIETVAIRLLCHSARDADKNYVSLTPDPETEANDESDTYQLERICKSLVGRNRENRIFDASGSSLIDVKWHYVQDMPPYPVLPGIIVDAIATDDDSVQKSTSLHDLGTNSWERFLEGRSVGSSANSREHTRFRIIWSVRGRQACAPRTALAGDKICIFLGFPCPFVLRQEDDKTFSILGECCLTGVMNAEVVRLEEIHEAFNGDNWNWNHGLLRRQRRNAYSFSTRYNPTTQFRDNIWVAPGLEVQDITLNEWIGEQ</sequence>
<dbReference type="PANTHER" id="PTHR24148:SF64">
    <property type="entry name" value="HETEROKARYON INCOMPATIBILITY DOMAIN-CONTAINING PROTEIN"/>
    <property type="match status" value="1"/>
</dbReference>
<evidence type="ECO:0000313" key="3">
    <source>
        <dbReference type="Proteomes" id="UP000235786"/>
    </source>
</evidence>
<dbReference type="InterPro" id="IPR010730">
    <property type="entry name" value="HET"/>
</dbReference>
<dbReference type="PANTHER" id="PTHR24148">
    <property type="entry name" value="ANKYRIN REPEAT DOMAIN-CONTAINING PROTEIN 39 HOMOLOG-RELATED"/>
    <property type="match status" value="1"/>
</dbReference>
<reference evidence="2 3" key="1">
    <citation type="submission" date="2016-04" db="EMBL/GenBank/DDBJ databases">
        <title>A degradative enzymes factory behind the ericoid mycorrhizal symbiosis.</title>
        <authorList>
            <consortium name="DOE Joint Genome Institute"/>
            <person name="Martino E."/>
            <person name="Morin E."/>
            <person name="Grelet G."/>
            <person name="Kuo A."/>
            <person name="Kohler A."/>
            <person name="Daghino S."/>
            <person name="Barry K."/>
            <person name="Choi C."/>
            <person name="Cichocki N."/>
            <person name="Clum A."/>
            <person name="Copeland A."/>
            <person name="Hainaut M."/>
            <person name="Haridas S."/>
            <person name="Labutti K."/>
            <person name="Lindquist E."/>
            <person name="Lipzen A."/>
            <person name="Khouja H.-R."/>
            <person name="Murat C."/>
            <person name="Ohm R."/>
            <person name="Olson A."/>
            <person name="Spatafora J."/>
            <person name="Veneault-Fourrey C."/>
            <person name="Henrissat B."/>
            <person name="Grigoriev I."/>
            <person name="Martin F."/>
            <person name="Perotto S."/>
        </authorList>
    </citation>
    <scope>NUCLEOTIDE SEQUENCE [LARGE SCALE GENOMIC DNA]</scope>
    <source>
        <strain evidence="2 3">F</strain>
    </source>
</reference>
<keyword evidence="3" id="KW-1185">Reference proteome</keyword>
<dbReference type="EMBL" id="KZ613942">
    <property type="protein sequence ID" value="PMD43094.1"/>
    <property type="molecule type" value="Genomic_DNA"/>
</dbReference>
<evidence type="ECO:0000259" key="1">
    <source>
        <dbReference type="Pfam" id="PF06985"/>
    </source>
</evidence>
<dbReference type="OrthoDB" id="5571888at2759"/>
<proteinExistence type="predicted"/>
<dbReference type="InterPro" id="IPR052895">
    <property type="entry name" value="HetReg/Transcr_Mod"/>
</dbReference>
<accession>A0A2J6RX54</accession>
<dbReference type="AlphaFoldDB" id="A0A2J6RX54"/>
<feature type="domain" description="Heterokaryon incompatibility" evidence="1">
    <location>
        <begin position="53"/>
        <end position="190"/>
    </location>
</feature>
<dbReference type="Proteomes" id="UP000235786">
    <property type="component" value="Unassembled WGS sequence"/>
</dbReference>
<organism evidence="2 3">
    <name type="scientific">Hyaloscypha variabilis (strain UAMH 11265 / GT02V1 / F)</name>
    <name type="common">Meliniomyces variabilis</name>
    <dbReference type="NCBI Taxonomy" id="1149755"/>
    <lineage>
        <taxon>Eukaryota</taxon>
        <taxon>Fungi</taxon>
        <taxon>Dikarya</taxon>
        <taxon>Ascomycota</taxon>
        <taxon>Pezizomycotina</taxon>
        <taxon>Leotiomycetes</taxon>
        <taxon>Helotiales</taxon>
        <taxon>Hyaloscyphaceae</taxon>
        <taxon>Hyaloscypha</taxon>
        <taxon>Hyaloscypha variabilis</taxon>
    </lineage>
</organism>
<name>A0A2J6RX54_HYAVF</name>
<gene>
    <name evidence="2" type="ORF">L207DRAFT_509648</name>
</gene>
<evidence type="ECO:0000313" key="2">
    <source>
        <dbReference type="EMBL" id="PMD43094.1"/>
    </source>
</evidence>
<dbReference type="Pfam" id="PF06985">
    <property type="entry name" value="HET"/>
    <property type="match status" value="1"/>
</dbReference>
<protein>
    <submittedName>
        <fullName evidence="2">HET-domain-containing protein</fullName>
    </submittedName>
</protein>